<dbReference type="STRING" id="888060.HMPREF9081_0292"/>
<protein>
    <submittedName>
        <fullName evidence="2">Biotin synthesis protein BioC</fullName>
    </submittedName>
</protein>
<dbReference type="InterPro" id="IPR041698">
    <property type="entry name" value="Methyltransf_25"/>
</dbReference>
<dbReference type="RefSeq" id="WP_006305102.1">
    <property type="nucleotide sequence ID" value="NZ_GL892076.1"/>
</dbReference>
<organism evidence="2 3">
    <name type="scientific">Centipeda periodontii DSM 2778</name>
    <dbReference type="NCBI Taxonomy" id="888060"/>
    <lineage>
        <taxon>Bacteria</taxon>
        <taxon>Bacillati</taxon>
        <taxon>Bacillota</taxon>
        <taxon>Negativicutes</taxon>
        <taxon>Selenomonadales</taxon>
        <taxon>Selenomonadaceae</taxon>
        <taxon>Centipeda</taxon>
    </lineage>
</organism>
<dbReference type="EMBL" id="AFHQ01000007">
    <property type="protein sequence ID" value="EGK62043.1"/>
    <property type="molecule type" value="Genomic_DNA"/>
</dbReference>
<dbReference type="Pfam" id="PF13649">
    <property type="entry name" value="Methyltransf_25"/>
    <property type="match status" value="1"/>
</dbReference>
<gene>
    <name evidence="2" type="primary">bioC</name>
    <name evidence="2" type="ORF">HMPREF9081_0292</name>
</gene>
<keyword evidence="3" id="KW-1185">Reference proteome</keyword>
<dbReference type="SUPFAM" id="SSF53335">
    <property type="entry name" value="S-adenosyl-L-methionine-dependent methyltransferases"/>
    <property type="match status" value="1"/>
</dbReference>
<dbReference type="InterPro" id="IPR029063">
    <property type="entry name" value="SAM-dependent_MTases_sf"/>
</dbReference>
<comment type="caution">
    <text evidence="2">The sequence shown here is derived from an EMBL/GenBank/DDBJ whole genome shotgun (WGS) entry which is preliminary data.</text>
</comment>
<evidence type="ECO:0000259" key="1">
    <source>
        <dbReference type="Pfam" id="PF13649"/>
    </source>
</evidence>
<name>F5RJ57_9FIRM</name>
<feature type="domain" description="Methyltransferase" evidence="1">
    <location>
        <begin position="27"/>
        <end position="70"/>
    </location>
</feature>
<reference evidence="2 3" key="1">
    <citation type="submission" date="2011-04" db="EMBL/GenBank/DDBJ databases">
        <authorList>
            <person name="Muzny D."/>
            <person name="Qin X."/>
            <person name="Deng J."/>
            <person name="Jiang H."/>
            <person name="Liu Y."/>
            <person name="Qu J."/>
            <person name="Song X.-Z."/>
            <person name="Zhang L."/>
            <person name="Thornton R."/>
            <person name="Coyle M."/>
            <person name="Francisco L."/>
            <person name="Jackson L."/>
            <person name="Javaid M."/>
            <person name="Korchina V."/>
            <person name="Kovar C."/>
            <person name="Mata R."/>
            <person name="Mathew T."/>
            <person name="Ngo R."/>
            <person name="Nguyen L."/>
            <person name="Nguyen N."/>
            <person name="Okwuonu G."/>
            <person name="Ongeri F."/>
            <person name="Pham C."/>
            <person name="Simmons D."/>
            <person name="Wilczek-Boney K."/>
            <person name="Hale W."/>
            <person name="Jakkamsetti A."/>
            <person name="Pham P."/>
            <person name="Ruth R."/>
            <person name="San Lucas F."/>
            <person name="Warren J."/>
            <person name="Zhang J."/>
            <person name="Zhao Z."/>
            <person name="Zhou C."/>
            <person name="Zhu D."/>
            <person name="Lee S."/>
            <person name="Bess C."/>
            <person name="Blankenburg K."/>
            <person name="Forbes L."/>
            <person name="Fu Q."/>
            <person name="Gubbala S."/>
            <person name="Hirani K."/>
            <person name="Jayaseelan J.C."/>
            <person name="Lara F."/>
            <person name="Munidasa M."/>
            <person name="Palculict T."/>
            <person name="Patil S."/>
            <person name="Pu L.-L."/>
            <person name="Saada N."/>
            <person name="Tang L."/>
            <person name="Weissenberger G."/>
            <person name="Zhu Y."/>
            <person name="Hemphill L."/>
            <person name="Shang Y."/>
            <person name="Youmans B."/>
            <person name="Ayvaz T."/>
            <person name="Ross M."/>
            <person name="Santibanez J."/>
            <person name="Aqrawi P."/>
            <person name="Gross S."/>
            <person name="Joshi V."/>
            <person name="Fowler G."/>
            <person name="Nazareth L."/>
            <person name="Reid J."/>
            <person name="Worley K."/>
            <person name="Petrosino J."/>
            <person name="Highlander S."/>
            <person name="Gibbs R."/>
        </authorList>
    </citation>
    <scope>NUCLEOTIDE SEQUENCE [LARGE SCALE GENOMIC DNA]</scope>
    <source>
        <strain evidence="2 3">DSM 2778</strain>
    </source>
</reference>
<proteinExistence type="predicted"/>
<dbReference type="AlphaFoldDB" id="F5RJ57"/>
<dbReference type="OrthoDB" id="9791837at2"/>
<dbReference type="Gene3D" id="3.40.50.150">
    <property type="entry name" value="Vaccinia Virus protein VP39"/>
    <property type="match status" value="1"/>
</dbReference>
<dbReference type="HOGENOM" id="CLU_2631726_0_0_9"/>
<evidence type="ECO:0000313" key="2">
    <source>
        <dbReference type="EMBL" id="EGK62043.1"/>
    </source>
</evidence>
<evidence type="ECO:0000313" key="3">
    <source>
        <dbReference type="Proteomes" id="UP000004067"/>
    </source>
</evidence>
<sequence>MADDGRVLRQSISDNVMQLPSPIASMLDIGCGMGDMVMAWADRGMAATGLDISAEAIRHAEAAVQAAQRRMAVRGNA</sequence>
<accession>F5RJ57</accession>
<dbReference type="Proteomes" id="UP000004067">
    <property type="component" value="Unassembled WGS sequence"/>
</dbReference>
<dbReference type="CDD" id="cd02440">
    <property type="entry name" value="AdoMet_MTases"/>
    <property type="match status" value="1"/>
</dbReference>